<keyword evidence="5 11" id="KW-0479">Metal-binding</keyword>
<comment type="cofactor">
    <cofactor evidence="11">
        <name>heme</name>
        <dbReference type="ChEBI" id="CHEBI:30413"/>
    </cofactor>
</comment>
<dbReference type="EC" id="1.11.1.6" evidence="2"/>
<protein>
    <recommendedName>
        <fullName evidence="2">catalase</fullName>
        <ecNumber evidence="2">1.11.1.6</ecNumber>
    </recommendedName>
</protein>
<evidence type="ECO:0000313" key="15">
    <source>
        <dbReference type="Proteomes" id="UP000008467"/>
    </source>
</evidence>
<proteinExistence type="inferred from homology"/>
<feature type="binding site" description="axial binding residue" evidence="11">
    <location>
        <position position="337"/>
    </location>
    <ligand>
        <name>heme</name>
        <dbReference type="ChEBI" id="CHEBI:30413"/>
    </ligand>
    <ligandPart>
        <name>Fe</name>
        <dbReference type="ChEBI" id="CHEBI:18248"/>
    </ligandPart>
</feature>
<dbReference type="PANTHER" id="PTHR11465">
    <property type="entry name" value="CATALASE"/>
    <property type="match status" value="1"/>
</dbReference>
<dbReference type="Proteomes" id="UP000008467">
    <property type="component" value="Chromosome"/>
</dbReference>
<dbReference type="SMART" id="SM01060">
    <property type="entry name" value="Catalase"/>
    <property type="match status" value="1"/>
</dbReference>
<keyword evidence="7 11" id="KW-0408">Iron</keyword>
<dbReference type="InterPro" id="IPR002226">
    <property type="entry name" value="Catalase_haem_BS"/>
</dbReference>
<feature type="domain" description="Catalase core" evidence="13">
    <location>
        <begin position="8"/>
        <end position="391"/>
    </location>
</feature>
<dbReference type="Pfam" id="PF00199">
    <property type="entry name" value="Catalase"/>
    <property type="match status" value="1"/>
</dbReference>
<evidence type="ECO:0000256" key="12">
    <source>
        <dbReference type="SAM" id="MobiDB-lite"/>
    </source>
</evidence>
<evidence type="ECO:0000256" key="6">
    <source>
        <dbReference type="ARBA" id="ARBA00023002"/>
    </source>
</evidence>
<keyword evidence="3 14" id="KW-0575">Peroxidase</keyword>
<evidence type="ECO:0000256" key="8">
    <source>
        <dbReference type="ARBA" id="ARBA00023324"/>
    </source>
</evidence>
<evidence type="ECO:0000256" key="7">
    <source>
        <dbReference type="ARBA" id="ARBA00023004"/>
    </source>
</evidence>
<dbReference type="EMBL" id="CP002582">
    <property type="protein sequence ID" value="ADZ81902.1"/>
    <property type="molecule type" value="Genomic_DNA"/>
</dbReference>
<keyword evidence="6 14" id="KW-0560">Oxidoreductase</keyword>
<feature type="active site" evidence="10">
    <location>
        <position position="127"/>
    </location>
</feature>
<dbReference type="HOGENOM" id="CLU_010645_2_0_9"/>
<keyword evidence="15" id="KW-1185">Reference proteome</keyword>
<evidence type="ECO:0000313" key="14">
    <source>
        <dbReference type="EMBL" id="ADZ81902.1"/>
    </source>
</evidence>
<dbReference type="KEGG" id="cle:Clole_0145"/>
<dbReference type="GO" id="GO:0005737">
    <property type="term" value="C:cytoplasm"/>
    <property type="evidence" value="ECO:0007669"/>
    <property type="project" value="TreeGrafter"/>
</dbReference>
<dbReference type="GO" id="GO:0042542">
    <property type="term" value="P:response to hydrogen peroxide"/>
    <property type="evidence" value="ECO:0007669"/>
    <property type="project" value="TreeGrafter"/>
</dbReference>
<dbReference type="GO" id="GO:0046872">
    <property type="term" value="F:metal ion binding"/>
    <property type="evidence" value="ECO:0007669"/>
    <property type="project" value="UniProtKB-KW"/>
</dbReference>
<sequence>MDENKKLTNEVGAPVADNENSITAGPRGPVVMQDVWLMEKMAHFNREVIPERRMHAKGWGAYGNLTVTGDISKYTKAKVLQPGAKTDLFIRFSTVAGERGAADAERDIRGVAVKFYTEEGNWDLVGNNTPTFFIRDVHNFSDLNRAVKRDPRTGMRSAQNNWDFWTLLPESFHQRTIVMSDRGIPASFRNMHFYGEHTFSFYNDKNERVWCKFHFHTQQGIKNLTNEEATAICGKDRESHGRDLFEAIERGDYPKWTLYVQIMTEEQAKNHYENPFDITKIWRHKEFPLIEVGVLELNRNPENYFAEVEQSAFTPAHVVPGIGFSPDRFLQGRLFAYGDAQRYRLGVNHNHIPVNRAKCEVNEYHRDGAMRVDGNYGRLPAYSPNSDGYWSPQPDVAEPPLELEGAMYRFDPKDDPTDDNFRAGGELYRLMTEDKRKLLIENTAADIAPVTDNVKYRHAVHCYLADAEYGERITAAMGLDFDKVKELSKLDNDGLIQATLKP</sequence>
<dbReference type="InterPro" id="IPR010582">
    <property type="entry name" value="Catalase_immune_responsive"/>
</dbReference>
<dbReference type="InterPro" id="IPR018028">
    <property type="entry name" value="Catalase"/>
</dbReference>
<dbReference type="RefSeq" id="WP_013655203.1">
    <property type="nucleotide sequence ID" value="NC_015275.1"/>
</dbReference>
<dbReference type="FunFam" id="2.40.180.10:FF:000001">
    <property type="entry name" value="Catalase"/>
    <property type="match status" value="1"/>
</dbReference>
<evidence type="ECO:0000256" key="5">
    <source>
        <dbReference type="ARBA" id="ARBA00022723"/>
    </source>
</evidence>
<dbReference type="InterPro" id="IPR024711">
    <property type="entry name" value="Catalase_clade1/3"/>
</dbReference>
<evidence type="ECO:0000256" key="10">
    <source>
        <dbReference type="PIRSR" id="PIRSR038928-1"/>
    </source>
</evidence>
<feature type="active site" evidence="10">
    <location>
        <position position="55"/>
    </location>
</feature>
<comment type="catalytic activity">
    <reaction evidence="9">
        <text>2 H2O2 = O2 + 2 H2O</text>
        <dbReference type="Rhea" id="RHEA:20309"/>
        <dbReference type="ChEBI" id="CHEBI:15377"/>
        <dbReference type="ChEBI" id="CHEBI:15379"/>
        <dbReference type="ChEBI" id="CHEBI:16240"/>
        <dbReference type="EC" id="1.11.1.6"/>
    </reaction>
</comment>
<keyword evidence="4 11" id="KW-0349">Heme</keyword>
<dbReference type="AlphaFoldDB" id="F2JH87"/>
<feature type="region of interest" description="Disordered" evidence="12">
    <location>
        <begin position="1"/>
        <end position="26"/>
    </location>
</feature>
<dbReference type="Pfam" id="PF06628">
    <property type="entry name" value="Catalase-rel"/>
    <property type="match status" value="1"/>
</dbReference>
<keyword evidence="8" id="KW-0376">Hydrogen peroxide</keyword>
<dbReference type="GO" id="GO:0004096">
    <property type="term" value="F:catalase activity"/>
    <property type="evidence" value="ECO:0007669"/>
    <property type="project" value="UniProtKB-EC"/>
</dbReference>
<evidence type="ECO:0000256" key="1">
    <source>
        <dbReference type="ARBA" id="ARBA00005329"/>
    </source>
</evidence>
<dbReference type="PROSITE" id="PS00437">
    <property type="entry name" value="CATALASE_1"/>
    <property type="match status" value="1"/>
</dbReference>
<evidence type="ECO:0000256" key="9">
    <source>
        <dbReference type="ARBA" id="ARBA00049254"/>
    </source>
</evidence>
<organism evidence="14 15">
    <name type="scientific">Cellulosilyticum lentocellum (strain ATCC 49066 / DSM 5427 / NCIMB 11756 / RHM5)</name>
    <name type="common">Clostridium lentocellum</name>
    <dbReference type="NCBI Taxonomy" id="642492"/>
    <lineage>
        <taxon>Bacteria</taxon>
        <taxon>Bacillati</taxon>
        <taxon>Bacillota</taxon>
        <taxon>Clostridia</taxon>
        <taxon>Lachnospirales</taxon>
        <taxon>Cellulosilyticaceae</taxon>
        <taxon>Cellulosilyticum</taxon>
    </lineage>
</organism>
<reference evidence="14 15" key="1">
    <citation type="journal article" date="2011" name="J. Bacteriol.">
        <title>Complete genome sequence of the cellulose-degrading bacterium Cellulosilyticum lentocellum.</title>
        <authorList>
            <consortium name="US DOE Joint Genome Institute"/>
            <person name="Miller D.A."/>
            <person name="Suen G."/>
            <person name="Bruce D."/>
            <person name="Copeland A."/>
            <person name="Cheng J.F."/>
            <person name="Detter C."/>
            <person name="Goodwin L.A."/>
            <person name="Han C.S."/>
            <person name="Hauser L.J."/>
            <person name="Land M.L."/>
            <person name="Lapidus A."/>
            <person name="Lucas S."/>
            <person name="Meincke L."/>
            <person name="Pitluck S."/>
            <person name="Tapia R."/>
            <person name="Teshima H."/>
            <person name="Woyke T."/>
            <person name="Fox B.G."/>
            <person name="Angert E.R."/>
            <person name="Currie C.R."/>
        </authorList>
    </citation>
    <scope>NUCLEOTIDE SEQUENCE [LARGE SCALE GENOMIC DNA]</scope>
    <source>
        <strain evidence="15">ATCC 49066 / DSM 5427 / NCIMB 11756 / RHM5</strain>
    </source>
</reference>
<dbReference type="STRING" id="642492.Clole_0145"/>
<dbReference type="GO" id="GO:0020037">
    <property type="term" value="F:heme binding"/>
    <property type="evidence" value="ECO:0007669"/>
    <property type="project" value="InterPro"/>
</dbReference>
<dbReference type="Gene3D" id="2.40.180.10">
    <property type="entry name" value="Catalase core domain"/>
    <property type="match status" value="1"/>
</dbReference>
<dbReference type="InterPro" id="IPR020835">
    <property type="entry name" value="Catalase_sf"/>
</dbReference>
<evidence type="ECO:0000256" key="11">
    <source>
        <dbReference type="PIRSR" id="PIRSR038928-2"/>
    </source>
</evidence>
<evidence type="ECO:0000256" key="2">
    <source>
        <dbReference type="ARBA" id="ARBA00012314"/>
    </source>
</evidence>
<dbReference type="SUPFAM" id="SSF56634">
    <property type="entry name" value="Heme-dependent catalase-like"/>
    <property type="match status" value="1"/>
</dbReference>
<evidence type="ECO:0000256" key="4">
    <source>
        <dbReference type="ARBA" id="ARBA00022617"/>
    </source>
</evidence>
<comment type="similarity">
    <text evidence="1">Belongs to the catalase family.</text>
</comment>
<dbReference type="InterPro" id="IPR011614">
    <property type="entry name" value="Catalase_core"/>
</dbReference>
<dbReference type="CDD" id="cd08156">
    <property type="entry name" value="catalase_clade_3"/>
    <property type="match status" value="1"/>
</dbReference>
<name>F2JH87_CELLD</name>
<dbReference type="PIRSF" id="PIRSF038928">
    <property type="entry name" value="Catalase_clade1-3"/>
    <property type="match status" value="1"/>
</dbReference>
<dbReference type="PRINTS" id="PR00067">
    <property type="entry name" value="CATALASE"/>
</dbReference>
<dbReference type="InterPro" id="IPR040333">
    <property type="entry name" value="Catalase_3"/>
</dbReference>
<evidence type="ECO:0000259" key="13">
    <source>
        <dbReference type="SMART" id="SM01060"/>
    </source>
</evidence>
<gene>
    <name evidence="14" type="ordered locus">Clole_0145</name>
</gene>
<dbReference type="eggNOG" id="COG0753">
    <property type="taxonomic scope" value="Bacteria"/>
</dbReference>
<dbReference type="PANTHER" id="PTHR11465:SF61">
    <property type="entry name" value="CATALASE"/>
    <property type="match status" value="1"/>
</dbReference>
<evidence type="ECO:0000256" key="3">
    <source>
        <dbReference type="ARBA" id="ARBA00022559"/>
    </source>
</evidence>
<dbReference type="GO" id="GO:0042744">
    <property type="term" value="P:hydrogen peroxide catabolic process"/>
    <property type="evidence" value="ECO:0007669"/>
    <property type="project" value="UniProtKB-KW"/>
</dbReference>
<accession>F2JH87</accession>
<dbReference type="PROSITE" id="PS51402">
    <property type="entry name" value="CATALASE_3"/>
    <property type="match status" value="1"/>
</dbReference>